<protein>
    <submittedName>
        <fullName evidence="1">Uncharacterized protein</fullName>
    </submittedName>
</protein>
<dbReference type="RefSeq" id="WP_131331055.1">
    <property type="nucleotide sequence ID" value="NZ_CP044016.1"/>
</dbReference>
<evidence type="ECO:0000313" key="2">
    <source>
        <dbReference type="Proteomes" id="UP000292424"/>
    </source>
</evidence>
<accession>A0A5P2G751</accession>
<dbReference type="Proteomes" id="UP000292424">
    <property type="component" value="Chromosome"/>
</dbReference>
<organism evidence="1 2">
    <name type="scientific">Rhizosphaericola mali</name>
    <dbReference type="NCBI Taxonomy" id="2545455"/>
    <lineage>
        <taxon>Bacteria</taxon>
        <taxon>Pseudomonadati</taxon>
        <taxon>Bacteroidota</taxon>
        <taxon>Chitinophagia</taxon>
        <taxon>Chitinophagales</taxon>
        <taxon>Chitinophagaceae</taxon>
        <taxon>Rhizosphaericola</taxon>
    </lineage>
</organism>
<proteinExistence type="predicted"/>
<sequence length="224" mass="25686">MKNSVEYKGTYTDHLGIIEIVIHSDYTYLHTEIGGVQFSGREFSDLTISDESSYTNEQLERFTFLNTNGENSLCDCAFSITIPQILFTPKDHSEFTITLELKYTLGNVREDRRGGLKLETADLSTDIKGVHYQATADYMEDALNDIQRQFNAKFYFKNCFNCSFGDYSVFGNSGFGDMRCFVSQKQKFLEVQNKNDFIELENDAVRVQEIYCCDKFESKGCVSL</sequence>
<keyword evidence="2" id="KW-1185">Reference proteome</keyword>
<dbReference type="Pfam" id="PF19822">
    <property type="entry name" value="DUF6304"/>
    <property type="match status" value="1"/>
</dbReference>
<dbReference type="OrthoDB" id="653307at2"/>
<dbReference type="EMBL" id="CP044016">
    <property type="protein sequence ID" value="QES90099.1"/>
    <property type="molecule type" value="Genomic_DNA"/>
</dbReference>
<evidence type="ECO:0000313" key="1">
    <source>
        <dbReference type="EMBL" id="QES90099.1"/>
    </source>
</evidence>
<name>A0A5P2G751_9BACT</name>
<dbReference type="InterPro" id="IPR046271">
    <property type="entry name" value="DUF6304"/>
</dbReference>
<gene>
    <name evidence="1" type="ORF">E0W69_016055</name>
</gene>
<dbReference type="AlphaFoldDB" id="A0A5P2G751"/>
<dbReference type="KEGG" id="arac:E0W69_016055"/>
<reference evidence="1 2" key="1">
    <citation type="submission" date="2019-09" db="EMBL/GenBank/DDBJ databases">
        <title>Complete genome sequence of Arachidicoccus sp. B3-10 isolated from apple orchard soil.</title>
        <authorList>
            <person name="Kim H.S."/>
            <person name="Han K.-I."/>
            <person name="Suh M.K."/>
            <person name="Lee K.C."/>
            <person name="Eom M.K."/>
            <person name="Kim J.-S."/>
            <person name="Kang S.W."/>
            <person name="Sin Y."/>
            <person name="Lee J.-S."/>
        </authorList>
    </citation>
    <scope>NUCLEOTIDE SEQUENCE [LARGE SCALE GENOMIC DNA]</scope>
    <source>
        <strain evidence="1 2">B3-10</strain>
    </source>
</reference>